<dbReference type="InterPro" id="IPR043504">
    <property type="entry name" value="Peptidase_S1_PA_chymotrypsin"/>
</dbReference>
<sequence length="133" mass="14423">MDNSDPLRNVGFAKTDNNAAGRRLVDVVGGNGFRTGRPPAQDITVIGYPALSPYPGNRRHSCRGRTSVFNDDRIVVNCRLTAGLNGGSGVTEFNSGRGTGYINGTSIGRDATRWASPYFDEFGWDLYVYADNL</sequence>
<organism evidence="1 2">
    <name type="scientific">Sinosporangium siamense</name>
    <dbReference type="NCBI Taxonomy" id="1367973"/>
    <lineage>
        <taxon>Bacteria</taxon>
        <taxon>Bacillati</taxon>
        <taxon>Actinomycetota</taxon>
        <taxon>Actinomycetes</taxon>
        <taxon>Streptosporangiales</taxon>
        <taxon>Streptosporangiaceae</taxon>
        <taxon>Sinosporangium</taxon>
    </lineage>
</organism>
<dbReference type="Proteomes" id="UP000606172">
    <property type="component" value="Unassembled WGS sequence"/>
</dbReference>
<name>A0A919RFR9_9ACTN</name>
<accession>A0A919RFR9</accession>
<comment type="caution">
    <text evidence="1">The sequence shown here is derived from an EMBL/GenBank/DDBJ whole genome shotgun (WGS) entry which is preliminary data.</text>
</comment>
<evidence type="ECO:0000313" key="1">
    <source>
        <dbReference type="EMBL" id="GII93081.1"/>
    </source>
</evidence>
<dbReference type="AlphaFoldDB" id="A0A919RFR9"/>
<keyword evidence="2" id="KW-1185">Reference proteome</keyword>
<dbReference type="EMBL" id="BOOW01000020">
    <property type="protein sequence ID" value="GII93081.1"/>
    <property type="molecule type" value="Genomic_DNA"/>
</dbReference>
<reference evidence="1" key="1">
    <citation type="submission" date="2021-01" db="EMBL/GenBank/DDBJ databases">
        <title>Whole genome shotgun sequence of Sinosporangium siamense NBRC 109515.</title>
        <authorList>
            <person name="Komaki H."/>
            <person name="Tamura T."/>
        </authorList>
    </citation>
    <scope>NUCLEOTIDE SEQUENCE</scope>
    <source>
        <strain evidence="1">NBRC 109515</strain>
    </source>
</reference>
<protein>
    <submittedName>
        <fullName evidence="1">Uncharacterized protein</fullName>
    </submittedName>
</protein>
<dbReference type="RefSeq" id="WP_204026332.1">
    <property type="nucleotide sequence ID" value="NZ_BOOW01000020.1"/>
</dbReference>
<evidence type="ECO:0000313" key="2">
    <source>
        <dbReference type="Proteomes" id="UP000606172"/>
    </source>
</evidence>
<gene>
    <name evidence="1" type="ORF">Ssi02_33120</name>
</gene>
<proteinExistence type="predicted"/>
<dbReference type="Gene3D" id="2.40.10.10">
    <property type="entry name" value="Trypsin-like serine proteases"/>
    <property type="match status" value="1"/>
</dbReference>